<sequence length="106" mass="11826">MQPIVPSAECQTMTEVRAGVDAIDQALVRLLARRFGYMDAAARIKPTRAAVRDQDRKDDVHAKVAATAATLGLPVDRIRAVWEELMEQSIAHETERWDEARGQPTD</sequence>
<evidence type="ECO:0000256" key="1">
    <source>
        <dbReference type="ARBA" id="ARBA00012404"/>
    </source>
</evidence>
<gene>
    <name evidence="5" type="ORF">FSZ31_05550</name>
</gene>
<organism evidence="5 6">
    <name type="scientific">Flavisphingopyxis soli</name>
    <dbReference type="NCBI Taxonomy" id="2601267"/>
    <lineage>
        <taxon>Bacteria</taxon>
        <taxon>Pseudomonadati</taxon>
        <taxon>Pseudomonadota</taxon>
        <taxon>Alphaproteobacteria</taxon>
        <taxon>Sphingomonadales</taxon>
        <taxon>Sphingopyxidaceae</taxon>
        <taxon>Flavisphingopyxis</taxon>
    </lineage>
</organism>
<dbReference type="SUPFAM" id="SSF48600">
    <property type="entry name" value="Chorismate mutase II"/>
    <property type="match status" value="1"/>
</dbReference>
<evidence type="ECO:0000256" key="3">
    <source>
        <dbReference type="PIRSR" id="PIRSR029775-1"/>
    </source>
</evidence>
<dbReference type="InterPro" id="IPR036263">
    <property type="entry name" value="Chorismate_II_sf"/>
</dbReference>
<dbReference type="EC" id="5.4.99.5" evidence="1"/>
<reference evidence="5 6" key="1">
    <citation type="submission" date="2019-08" db="EMBL/GenBank/DDBJ databases">
        <title>Sphingorhabdus soil sp. nov., isolated from arctic soil.</title>
        <authorList>
            <person name="Liu Y."/>
        </authorList>
    </citation>
    <scope>NUCLEOTIDE SEQUENCE [LARGE SCALE GENOMIC DNA]</scope>
    <source>
        <strain evidence="5 6">D-2Q-5-6</strain>
    </source>
</reference>
<feature type="domain" description="Chorismate mutase" evidence="4">
    <location>
        <begin position="7"/>
        <end position="97"/>
    </location>
</feature>
<dbReference type="GO" id="GO:0016835">
    <property type="term" value="F:carbon-oxygen lyase activity"/>
    <property type="evidence" value="ECO:0007669"/>
    <property type="project" value="InterPro"/>
</dbReference>
<dbReference type="InterPro" id="IPR036979">
    <property type="entry name" value="CM_dom_sf"/>
</dbReference>
<dbReference type="PANTHER" id="PTHR38041">
    <property type="entry name" value="CHORISMATE MUTASE"/>
    <property type="match status" value="1"/>
</dbReference>
<dbReference type="PIRSF" id="PIRSF029775">
    <property type="entry name" value="Isochor_pyr_lyas"/>
    <property type="match status" value="1"/>
</dbReference>
<dbReference type="GO" id="GO:0046417">
    <property type="term" value="P:chorismate metabolic process"/>
    <property type="evidence" value="ECO:0007669"/>
    <property type="project" value="InterPro"/>
</dbReference>
<evidence type="ECO:0000259" key="4">
    <source>
        <dbReference type="PROSITE" id="PS51168"/>
    </source>
</evidence>
<evidence type="ECO:0000313" key="5">
    <source>
        <dbReference type="EMBL" id="TXC74179.1"/>
    </source>
</evidence>
<comment type="caution">
    <text evidence="5">The sequence shown here is derived from an EMBL/GenBank/DDBJ whole genome shotgun (WGS) entry which is preliminary data.</text>
</comment>
<dbReference type="InterPro" id="IPR002701">
    <property type="entry name" value="CM_II_prokaryot"/>
</dbReference>
<dbReference type="Proteomes" id="UP000321129">
    <property type="component" value="Unassembled WGS sequence"/>
</dbReference>
<evidence type="ECO:0000313" key="6">
    <source>
        <dbReference type="Proteomes" id="UP000321129"/>
    </source>
</evidence>
<feature type="binding site" evidence="3">
    <location>
        <position position="34"/>
    </location>
    <ligand>
        <name>substrate</name>
    </ligand>
</feature>
<dbReference type="EMBL" id="VOPY01000001">
    <property type="protein sequence ID" value="TXC74179.1"/>
    <property type="molecule type" value="Genomic_DNA"/>
</dbReference>
<feature type="binding site" evidence="3">
    <location>
        <position position="93"/>
    </location>
    <ligand>
        <name>substrate</name>
    </ligand>
</feature>
<protein>
    <recommendedName>
        <fullName evidence="1">chorismate mutase</fullName>
        <ecNumber evidence="1">5.4.99.5</ecNumber>
    </recommendedName>
</protein>
<proteinExistence type="predicted"/>
<dbReference type="InterPro" id="IPR008241">
    <property type="entry name" value="Isochorismate_pyruvate-lyase"/>
</dbReference>
<keyword evidence="2" id="KW-0413">Isomerase</keyword>
<dbReference type="Gene3D" id="1.20.59.10">
    <property type="entry name" value="Chorismate mutase"/>
    <property type="match status" value="1"/>
</dbReference>
<feature type="binding site" evidence="3">
    <location>
        <position position="45"/>
    </location>
    <ligand>
        <name>substrate</name>
    </ligand>
</feature>
<name>A0A5C6UMM0_9SPHN</name>
<dbReference type="InterPro" id="IPR051331">
    <property type="entry name" value="Chorismate_mutase-related"/>
</dbReference>
<dbReference type="AlphaFoldDB" id="A0A5C6UMM0"/>
<feature type="binding site" evidence="3">
    <location>
        <position position="17"/>
    </location>
    <ligand>
        <name>substrate</name>
    </ligand>
</feature>
<dbReference type="PROSITE" id="PS51168">
    <property type="entry name" value="CHORISMATE_MUT_2"/>
    <property type="match status" value="1"/>
</dbReference>
<evidence type="ECO:0000256" key="2">
    <source>
        <dbReference type="ARBA" id="ARBA00023235"/>
    </source>
</evidence>
<dbReference type="GO" id="GO:0009697">
    <property type="term" value="P:salicylic acid biosynthetic process"/>
    <property type="evidence" value="ECO:0007669"/>
    <property type="project" value="InterPro"/>
</dbReference>
<dbReference type="PANTHER" id="PTHR38041:SF1">
    <property type="entry name" value="CHORISMATE MUTASE"/>
    <property type="match status" value="1"/>
</dbReference>
<dbReference type="GO" id="GO:0004106">
    <property type="term" value="F:chorismate mutase activity"/>
    <property type="evidence" value="ECO:0007669"/>
    <property type="project" value="UniProtKB-EC"/>
</dbReference>
<keyword evidence="6" id="KW-1185">Reference proteome</keyword>
<dbReference type="SMART" id="SM00830">
    <property type="entry name" value="CM_2"/>
    <property type="match status" value="1"/>
</dbReference>
<dbReference type="OrthoDB" id="514491at2"/>
<accession>A0A5C6UMM0</accession>
<dbReference type="Pfam" id="PF01817">
    <property type="entry name" value="CM_2"/>
    <property type="match status" value="1"/>
</dbReference>